<dbReference type="InterPro" id="IPR004843">
    <property type="entry name" value="Calcineurin-like_PHP"/>
</dbReference>
<sequence length="257" mass="29702">MRYYVVSDVHGFFSEMKAALEDKGFFEDKEPHKLVVCGDLFDRGTEALELEEFVLDLISKDDVILIRGNHEDLLMELLHGWSNRSYFQMHHSSNGTLDTVCQLTNSTMDEIYYNPDDVARKLIRNESIRTIIPRMVDYFETERYVFVHGWVPCTQMYDKTELIGYEIDENWREASIKSWEKARWINGMEAAHYGAKVDGKTVVCGHWHCSFGHSKYEGDGGEFDNKPNFDTYYADGIIALDACTTVSKKVNCIVVED</sequence>
<comment type="caution">
    <text evidence="2">The sequence shown here is derived from an EMBL/GenBank/DDBJ whole genome shotgun (WGS) entry which is preliminary data.</text>
</comment>
<dbReference type="PANTHER" id="PTHR42850">
    <property type="entry name" value="METALLOPHOSPHOESTERASE"/>
    <property type="match status" value="1"/>
</dbReference>
<evidence type="ECO:0000313" key="3">
    <source>
        <dbReference type="Proteomes" id="UP000003178"/>
    </source>
</evidence>
<dbReference type="InterPro" id="IPR029052">
    <property type="entry name" value="Metallo-depent_PP-like"/>
</dbReference>
<accession>B6FY29</accession>
<keyword evidence="3" id="KW-1185">Reference proteome</keyword>
<gene>
    <name evidence="2" type="ORF">CLOHIR_00780</name>
</gene>
<evidence type="ECO:0000313" key="2">
    <source>
        <dbReference type="EMBL" id="EEA85576.1"/>
    </source>
</evidence>
<dbReference type="PANTHER" id="PTHR42850:SF4">
    <property type="entry name" value="ZINC-DEPENDENT ENDOPOLYPHOSPHATASE"/>
    <property type="match status" value="1"/>
</dbReference>
<feature type="domain" description="Serine/threonine specific protein phosphatases" evidence="1">
    <location>
        <begin position="66"/>
        <end position="71"/>
    </location>
</feature>
<dbReference type="RefSeq" id="WP_006439692.1">
    <property type="nucleotide sequence ID" value="NZ_DS995356.1"/>
</dbReference>
<protein>
    <submittedName>
        <fullName evidence="2">Ser/Thr phosphatase family protein</fullName>
    </submittedName>
</protein>
<dbReference type="HOGENOM" id="CLU_1080548_0_0_9"/>
<dbReference type="SUPFAM" id="SSF56300">
    <property type="entry name" value="Metallo-dependent phosphatases"/>
    <property type="match status" value="1"/>
</dbReference>
<name>B6FY29_PEPHT</name>
<reference evidence="2 3" key="2">
    <citation type="submission" date="2008-10" db="EMBL/GenBank/DDBJ databases">
        <title>Draft genome sequence of Clostridium hiranonis (DSM 13275).</title>
        <authorList>
            <person name="Sudarsanam P."/>
            <person name="Ley R."/>
            <person name="Guruge J."/>
            <person name="Turnbaugh P.J."/>
            <person name="Mahowald M."/>
            <person name="Liep D."/>
            <person name="Gordon J."/>
        </authorList>
    </citation>
    <scope>NUCLEOTIDE SEQUENCE [LARGE SCALE GENOMIC DNA]</scope>
    <source>
        <strain evidence="2 3">DSM 13275</strain>
    </source>
</reference>
<dbReference type="PROSITE" id="PS00125">
    <property type="entry name" value="SER_THR_PHOSPHATASE"/>
    <property type="match status" value="1"/>
</dbReference>
<dbReference type="eggNOG" id="COG0639">
    <property type="taxonomic scope" value="Bacteria"/>
</dbReference>
<organism evidence="2 3">
    <name type="scientific">Peptacetobacter hiranonis (strain DSM 13275 / JCM 10541 / KCTC 15199 / TO-931)</name>
    <name type="common">Clostridium hiranonis</name>
    <dbReference type="NCBI Taxonomy" id="500633"/>
    <lineage>
        <taxon>Bacteria</taxon>
        <taxon>Bacillati</taxon>
        <taxon>Bacillota</taxon>
        <taxon>Clostridia</taxon>
        <taxon>Peptostreptococcales</taxon>
        <taxon>Peptostreptococcaceae</taxon>
        <taxon>Peptacetobacter</taxon>
    </lineage>
</organism>
<dbReference type="EMBL" id="ABWP01000030">
    <property type="protein sequence ID" value="EEA85576.1"/>
    <property type="molecule type" value="Genomic_DNA"/>
</dbReference>
<evidence type="ECO:0000259" key="1">
    <source>
        <dbReference type="PROSITE" id="PS00125"/>
    </source>
</evidence>
<dbReference type="STRING" id="500633.CLOHIR_00780"/>
<dbReference type="InterPro" id="IPR050126">
    <property type="entry name" value="Ap4A_hydrolase"/>
</dbReference>
<dbReference type="InterPro" id="IPR006186">
    <property type="entry name" value="Ser/Thr-sp_prot-phosphatase"/>
</dbReference>
<dbReference type="Pfam" id="PF00149">
    <property type="entry name" value="Metallophos"/>
    <property type="match status" value="1"/>
</dbReference>
<dbReference type="GO" id="GO:0016791">
    <property type="term" value="F:phosphatase activity"/>
    <property type="evidence" value="ECO:0007669"/>
    <property type="project" value="TreeGrafter"/>
</dbReference>
<dbReference type="GO" id="GO:0005737">
    <property type="term" value="C:cytoplasm"/>
    <property type="evidence" value="ECO:0007669"/>
    <property type="project" value="TreeGrafter"/>
</dbReference>
<dbReference type="Proteomes" id="UP000003178">
    <property type="component" value="Unassembled WGS sequence"/>
</dbReference>
<reference evidence="2 3" key="1">
    <citation type="submission" date="2008-09" db="EMBL/GenBank/DDBJ databases">
        <authorList>
            <person name="Fulton L."/>
            <person name="Clifton S."/>
            <person name="Fulton B."/>
            <person name="Xu J."/>
            <person name="Minx P."/>
            <person name="Pepin K.H."/>
            <person name="Johnson M."/>
            <person name="Thiruvilangam P."/>
            <person name="Bhonagiri V."/>
            <person name="Nash W.E."/>
            <person name="Mardis E.R."/>
            <person name="Wilson R.K."/>
        </authorList>
    </citation>
    <scope>NUCLEOTIDE SEQUENCE [LARGE SCALE GENOMIC DNA]</scope>
    <source>
        <strain evidence="2 3">DSM 13275</strain>
    </source>
</reference>
<dbReference type="AlphaFoldDB" id="B6FY29"/>
<proteinExistence type="predicted"/>
<dbReference type="Gene3D" id="3.60.21.10">
    <property type="match status" value="1"/>
</dbReference>